<feature type="domain" description="DUF7580" evidence="1">
    <location>
        <begin position="114"/>
        <end position="350"/>
    </location>
</feature>
<name>A0A1Q5U3A2_9EURO</name>
<organism evidence="2 3">
    <name type="scientific">Penicillium subrubescens</name>
    <dbReference type="NCBI Taxonomy" id="1316194"/>
    <lineage>
        <taxon>Eukaryota</taxon>
        <taxon>Fungi</taxon>
        <taxon>Dikarya</taxon>
        <taxon>Ascomycota</taxon>
        <taxon>Pezizomycotina</taxon>
        <taxon>Eurotiomycetes</taxon>
        <taxon>Eurotiomycetidae</taxon>
        <taxon>Eurotiales</taxon>
        <taxon>Aspergillaceae</taxon>
        <taxon>Penicillium</taxon>
    </lineage>
</organism>
<dbReference type="InterPro" id="IPR056002">
    <property type="entry name" value="DUF7580"/>
</dbReference>
<dbReference type="STRING" id="1316194.A0A1Q5U3A2"/>
<dbReference type="EMBL" id="MNBE01000585">
    <property type="protein sequence ID" value="OKP06954.1"/>
    <property type="molecule type" value="Genomic_DNA"/>
</dbReference>
<protein>
    <recommendedName>
        <fullName evidence="1">DUF7580 domain-containing protein</fullName>
    </recommendedName>
</protein>
<dbReference type="AlphaFoldDB" id="A0A1Q5U3A2"/>
<reference evidence="2 3" key="1">
    <citation type="submission" date="2016-10" db="EMBL/GenBank/DDBJ databases">
        <title>Genome sequence of the ascomycete fungus Penicillium subrubescens.</title>
        <authorList>
            <person name="De Vries R.P."/>
            <person name="Peng M."/>
            <person name="Dilokpimol A."/>
            <person name="Hilden K."/>
            <person name="Makela M.R."/>
            <person name="Grigoriev I."/>
            <person name="Riley R."/>
            <person name="Granchi Z."/>
        </authorList>
    </citation>
    <scope>NUCLEOTIDE SEQUENCE [LARGE SCALE GENOMIC DNA]</scope>
    <source>
        <strain evidence="2 3">CBS 132785</strain>
    </source>
</reference>
<sequence>MKKNRVKDALERLELCTGRIDAWTSRADKLQDETPQSRLKLKFSASLGTIQENATKVHGAISRNWCNDNPVHTACLLLEQRLVRSKKRKRPLQETSSNLVAQATCFGLSLRGDCKAPSQWFDSEIRIDQFSSSLCKVIRQPQNPFVVFCLNENGHLKSRPSLKETAAAYAQQSLSLEALLPRFQTKLPLEEVYGLAITLVASMFQLSHTPWLETKWSKKNIMFARANSKMSLTVDLRYPSLVKEFDRGALLQTSTLNPTSQLIQKSGARTQRPDDTSTNRTCSNLLALAIMLLEISSGRPIEQRLGDDQIMNILPTDQSGLQLAEAWLREEKAHGRLSCAFSRAILTCLQEYLNPDADFGDEQYCNAFKEKALLPLEEEMEYLVFGPLR</sequence>
<dbReference type="Pfam" id="PF24476">
    <property type="entry name" value="DUF7580"/>
    <property type="match status" value="1"/>
</dbReference>
<evidence type="ECO:0000313" key="2">
    <source>
        <dbReference type="EMBL" id="OKP06954.1"/>
    </source>
</evidence>
<keyword evidence="3" id="KW-1185">Reference proteome</keyword>
<comment type="caution">
    <text evidence="2">The sequence shown here is derived from an EMBL/GenBank/DDBJ whole genome shotgun (WGS) entry which is preliminary data.</text>
</comment>
<evidence type="ECO:0000259" key="1">
    <source>
        <dbReference type="Pfam" id="PF24476"/>
    </source>
</evidence>
<accession>A0A1Q5U3A2</accession>
<dbReference type="Proteomes" id="UP000186955">
    <property type="component" value="Unassembled WGS sequence"/>
</dbReference>
<proteinExistence type="predicted"/>
<dbReference type="PANTHER" id="PTHR35186:SF4">
    <property type="entry name" value="PRION-INHIBITION AND PROPAGATION HELO DOMAIN-CONTAINING PROTEIN"/>
    <property type="match status" value="1"/>
</dbReference>
<gene>
    <name evidence="2" type="ORF">PENSUB_6137</name>
</gene>
<dbReference type="PANTHER" id="PTHR35186">
    <property type="entry name" value="ANK_REP_REGION DOMAIN-CONTAINING PROTEIN"/>
    <property type="match status" value="1"/>
</dbReference>
<evidence type="ECO:0000313" key="3">
    <source>
        <dbReference type="Proteomes" id="UP000186955"/>
    </source>
</evidence>